<feature type="signal peptide" evidence="1">
    <location>
        <begin position="1"/>
        <end position="20"/>
    </location>
</feature>
<evidence type="ECO:0008006" key="4">
    <source>
        <dbReference type="Google" id="ProtNLM"/>
    </source>
</evidence>
<evidence type="ECO:0000256" key="1">
    <source>
        <dbReference type="SAM" id="SignalP"/>
    </source>
</evidence>
<keyword evidence="1" id="KW-0732">Signal</keyword>
<dbReference type="EMBL" id="LQOW01000005">
    <property type="protein sequence ID" value="ORV63993.1"/>
    <property type="molecule type" value="Genomic_DNA"/>
</dbReference>
<reference evidence="2 3" key="1">
    <citation type="submission" date="2016-01" db="EMBL/GenBank/DDBJ databases">
        <title>The new phylogeny of the genus Mycobacterium.</title>
        <authorList>
            <person name="Tarcisio F."/>
            <person name="Conor M."/>
            <person name="Antonella G."/>
            <person name="Elisabetta G."/>
            <person name="Giulia F.S."/>
            <person name="Sara T."/>
            <person name="Anna F."/>
            <person name="Clotilde B."/>
            <person name="Roberto B."/>
            <person name="Veronica D.S."/>
            <person name="Fabio R."/>
            <person name="Monica P."/>
            <person name="Olivier J."/>
            <person name="Enrico T."/>
            <person name="Nicola S."/>
        </authorList>
    </citation>
    <scope>NUCLEOTIDE SEQUENCE [LARGE SCALE GENOMIC DNA]</scope>
    <source>
        <strain evidence="2 3">DSM 45731</strain>
    </source>
</reference>
<sequence>MLPAAAAAVVAVATPAVSSAEPLNCEPGQWWDPTANVCRPLGEGPQPLNCPEGQYWKPGDNVCKPLGQA</sequence>
<keyword evidence="3" id="KW-1185">Reference proteome</keyword>
<evidence type="ECO:0000313" key="3">
    <source>
        <dbReference type="Proteomes" id="UP000194000"/>
    </source>
</evidence>
<gene>
    <name evidence="2" type="ORF">AWC06_07675</name>
</gene>
<evidence type="ECO:0000313" key="2">
    <source>
        <dbReference type="EMBL" id="ORV63993.1"/>
    </source>
</evidence>
<dbReference type="Proteomes" id="UP000194000">
    <property type="component" value="Unassembled WGS sequence"/>
</dbReference>
<name>A0A1X1V4I4_9MYCO</name>
<proteinExistence type="predicted"/>
<accession>A0A1X1V4I4</accession>
<comment type="caution">
    <text evidence="2">The sequence shown here is derived from an EMBL/GenBank/DDBJ whole genome shotgun (WGS) entry which is preliminary data.</text>
</comment>
<dbReference type="STRING" id="1260918.AWC06_07675"/>
<feature type="chain" id="PRO_5013095075" description="Chitin-binding type-2 domain-containing protein" evidence="1">
    <location>
        <begin position="21"/>
        <end position="69"/>
    </location>
</feature>
<dbReference type="AlphaFoldDB" id="A0A1X1V4I4"/>
<organism evidence="2 3">
    <name type="scientific">Mycobacterium fragae</name>
    <dbReference type="NCBI Taxonomy" id="1260918"/>
    <lineage>
        <taxon>Bacteria</taxon>
        <taxon>Bacillati</taxon>
        <taxon>Actinomycetota</taxon>
        <taxon>Actinomycetes</taxon>
        <taxon>Mycobacteriales</taxon>
        <taxon>Mycobacteriaceae</taxon>
        <taxon>Mycobacterium</taxon>
    </lineage>
</organism>
<protein>
    <recommendedName>
        <fullName evidence="4">Chitin-binding type-2 domain-containing protein</fullName>
    </recommendedName>
</protein>